<evidence type="ECO:0000313" key="1">
    <source>
        <dbReference type="EMBL" id="OSM02347.1"/>
    </source>
</evidence>
<protein>
    <submittedName>
        <fullName evidence="1">Uncharacterized protein</fullName>
    </submittedName>
</protein>
<dbReference type="Proteomes" id="UP000194003">
    <property type="component" value="Unassembled WGS sequence"/>
</dbReference>
<sequence>MTTATQQQRERERALAFARLETMIGQDVRARSAEAPEPDEMFAQDVMRSIRTLQAMGAEKRPSILSYFIERVFGPCLAMSAAATAALALYVSVREQSVEQQLVITLAQQMTGPGLGLY</sequence>
<keyword evidence="2" id="KW-1185">Reference proteome</keyword>
<accession>A0A1Y2K3W7</accession>
<reference evidence="1 2" key="1">
    <citation type="journal article" date="2016" name="BMC Genomics">
        <title>Combined genomic and structural analyses of a cultured magnetotactic bacterium reveals its niche adaptation to a dynamic environment.</title>
        <authorList>
            <person name="Araujo A.C."/>
            <person name="Morillo V."/>
            <person name="Cypriano J."/>
            <person name="Teixeira L.C."/>
            <person name="Leao P."/>
            <person name="Lyra S."/>
            <person name="Almeida L.G."/>
            <person name="Bazylinski D.A."/>
            <person name="Vasconcellos A.T."/>
            <person name="Abreu F."/>
            <person name="Lins U."/>
        </authorList>
    </citation>
    <scope>NUCLEOTIDE SEQUENCE [LARGE SCALE GENOMIC DNA]</scope>
    <source>
        <strain evidence="1 2">IT-1</strain>
    </source>
</reference>
<dbReference type="STRING" id="1434232.MAIT1_02477"/>
<dbReference type="EMBL" id="LVJN01000020">
    <property type="protein sequence ID" value="OSM02347.1"/>
    <property type="molecule type" value="Genomic_DNA"/>
</dbReference>
<comment type="caution">
    <text evidence="1">The sequence shown here is derived from an EMBL/GenBank/DDBJ whole genome shotgun (WGS) entry which is preliminary data.</text>
</comment>
<evidence type="ECO:0000313" key="2">
    <source>
        <dbReference type="Proteomes" id="UP000194003"/>
    </source>
</evidence>
<dbReference type="AlphaFoldDB" id="A0A1Y2K3W7"/>
<name>A0A1Y2K3W7_9PROT</name>
<gene>
    <name evidence="1" type="ORF">MAIT1_02477</name>
</gene>
<proteinExistence type="predicted"/>
<dbReference type="RefSeq" id="WP_143814908.1">
    <property type="nucleotide sequence ID" value="NZ_LVJN01000020.1"/>
</dbReference>
<organism evidence="1 2">
    <name type="scientific">Magnetofaba australis IT-1</name>
    <dbReference type="NCBI Taxonomy" id="1434232"/>
    <lineage>
        <taxon>Bacteria</taxon>
        <taxon>Pseudomonadati</taxon>
        <taxon>Pseudomonadota</taxon>
        <taxon>Magnetococcia</taxon>
        <taxon>Magnetococcales</taxon>
        <taxon>Magnetococcaceae</taxon>
        <taxon>Magnetofaba</taxon>
    </lineage>
</organism>